<feature type="compositionally biased region" description="Polar residues" evidence="12">
    <location>
        <begin position="1533"/>
        <end position="1544"/>
    </location>
</feature>
<evidence type="ECO:0000256" key="11">
    <source>
        <dbReference type="SAM" id="Coils"/>
    </source>
</evidence>
<evidence type="ECO:0000259" key="13">
    <source>
        <dbReference type="PROSITE" id="PS50067"/>
    </source>
</evidence>
<keyword evidence="5 10" id="KW-0547">Nucleotide-binding</keyword>
<feature type="compositionally biased region" description="Basic residues" evidence="12">
    <location>
        <begin position="1678"/>
        <end position="1687"/>
    </location>
</feature>
<dbReference type="RefSeq" id="XP_013781294.1">
    <property type="nucleotide sequence ID" value="XM_013925840.2"/>
</dbReference>
<keyword evidence="9" id="KW-0206">Cytoskeleton</keyword>
<evidence type="ECO:0000256" key="10">
    <source>
        <dbReference type="PROSITE-ProRule" id="PRU00283"/>
    </source>
</evidence>
<keyword evidence="4" id="KW-0493">Microtubule</keyword>
<feature type="binding site" evidence="10">
    <location>
        <begin position="145"/>
        <end position="152"/>
    </location>
    <ligand>
        <name>ATP</name>
        <dbReference type="ChEBI" id="CHEBI:30616"/>
    </ligand>
</feature>
<keyword evidence="14" id="KW-1185">Reference proteome</keyword>
<feature type="compositionally biased region" description="Basic residues" evidence="12">
    <location>
        <begin position="1521"/>
        <end position="1532"/>
    </location>
</feature>
<dbReference type="GeneID" id="106465606"/>
<feature type="coiled-coil region" evidence="11">
    <location>
        <begin position="1353"/>
        <end position="1411"/>
    </location>
</feature>
<evidence type="ECO:0000313" key="14">
    <source>
        <dbReference type="Proteomes" id="UP000694941"/>
    </source>
</evidence>
<accession>A0ABM1BG20</accession>
<gene>
    <name evidence="15" type="primary">LOC106465606</name>
</gene>
<feature type="coiled-coil region" evidence="11">
    <location>
        <begin position="677"/>
        <end position="753"/>
    </location>
</feature>
<dbReference type="SMART" id="SM00129">
    <property type="entry name" value="KISc"/>
    <property type="match status" value="1"/>
</dbReference>
<sequence length="1687" mass="196167">MDCEEESDKQVKGYVPSPEENPLPVISQEDDTKLKRKLLDEFVEAGAEKMKVYLRIRPFTAEEVRNKDDQGCLQVENTHTLKMKAPKDSTTFKNCFYELHRVQQRFTVSHIFCDRANQQEVFDGCVFQPVKNFIDGQNCLLFAYGITSSGKTYTMQGTPQEPGVIPRALDTLFNSIKGRQIQGIPFKPRFFCEVVRLTPKEEKQEISHKENILKCWYKYEDSDNSIATNDPFCNFTRCNSTQSLYSEDSLNSTSTSKTLHDSLEKTGIDGERVHEASCVSVEEQGNILFSVWISFAEIYNEYIFDLLEPLTQGRKRSTLRLAEDKNGNVYIKGLQEICVSSAEEACRLLNIGQKNLRIAATKLNQQSSRSHCIFSIRLVRVVDVAKPHNARISKLSFCDLAGSERCCKTHNTGERLKEAGNINTSLLVLGRCIEALRHNQLHKEKKVVPFRESKLTRLFQAFFTGKGQASMIVNVNQCASMYDETLAVMKFSSIARQIVTTDWHDPQKSSVVSKVVSRLTEAWAMSSHRWSSFSRGRQVAKASTSIMEEESLVEEEEVEEEETANPEESKVDEVYQKLIQLVKFLEQELIDAKRQMARMEIDIRAEVCQEYSELFVEIENTYNEHLRQAEENAEELMEKRLEIMQKALCNSRKRARMEDDIDASESFEVDKDPSVEIEAVKKQLEQLKEELQCIRKENQKLTEDNTRIQFEQEARKQNLNLEIEKEESIKKQLEELEIKFECVTKENAELLKLNSSIVGENHDLKEEKERDKSHLSSVTQEQELMKCKMATLENSISTLISEKETLYENYSKLKEDYEKIDLVALEYKIEELSAELKTALNEKETWKCKFQETEQQLDEVLKEKNLKSLGSMNNEMKNETRSLLKEEISDLENQKQIISNEKCKLEIELKDLQRKNEEITKQNNSLQEVLENFKKDKSKLLAERDAQFFEENSKDLSVKEEKGDVLSDQISYMENQKEYLTNGKFEIKIATLQRENEDLVKKYNALQEIVENLKKDIILLSDEKKELQVELFEENNKISFTQKENETLRSSVKEMQTTQDKLISEKQTLLSQITHLEKEVPRLNEENDTVNYKLIEEVKNKGCLIKEKDKLKAKLFDLENEYEILCKENRKVHLEMEKCSIELQNKSADVESLSSQMKNYQLEKKQLQEEKESVHTEMIELKKWIDPIKEERSCLTKQVEELSSEKVHFMDKITTLQSDITSLKEKIEMINNENNILISEKEGLKIEKMKNNEFVSQLTKNQEDIEVQLKVAKQHLQNVISQVEDFKSENKNLRCQLDNIRIVYEGLAVEIGLEDDPQKTIAEKSQDLKSNIQFIVKNKNKLETSLKGVEKILEEKTVLCERLSERIQEFEMTQEQQELHLNYITDLEERLEKKDERISKLEAKLASISTEDAYESASTTSSRRKKKIDFISDDTEKWKGQVAKLEVQLSEERDQHQVELQQLLELKKQVEEELRENQANVQKLPKPRNNVKDTKTNASSVLQPKVADNENNVSETEVAKSTRKMRKTRQRNQTRTISTRLSSFSEDDFEEPKQLPPHRRKRTRKQKQQEIESYNQEEQTVEKETTEDVNEKSPLKKFGDYLRGKSPGLGAVADKVINTFLGHNEEGNHSENEIKQVKLEESSLVKRRKRQLYKENNTEPLNCSPQVENSNSASPHTIVRRKLRKRN</sequence>
<dbReference type="InterPro" id="IPR001752">
    <property type="entry name" value="Kinesin_motor_dom"/>
</dbReference>
<feature type="region of interest" description="Disordered" evidence="12">
    <location>
        <begin position="1477"/>
        <end position="1591"/>
    </location>
</feature>
<dbReference type="PANTHER" id="PTHR47970">
    <property type="entry name" value="KINESIN-LIKE PROTEIN KIF11"/>
    <property type="match status" value="1"/>
</dbReference>
<comment type="subcellular location">
    <subcellularLocation>
        <location evidence="1">Cytoplasm</location>
        <location evidence="1">Cytoskeleton</location>
        <location evidence="1">Spindle</location>
    </subcellularLocation>
</comment>
<feature type="coiled-coil region" evidence="11">
    <location>
        <begin position="575"/>
        <end position="647"/>
    </location>
</feature>
<evidence type="ECO:0000256" key="8">
    <source>
        <dbReference type="ARBA" id="ARBA00023175"/>
    </source>
</evidence>
<dbReference type="PROSITE" id="PS00411">
    <property type="entry name" value="KINESIN_MOTOR_1"/>
    <property type="match status" value="1"/>
</dbReference>
<evidence type="ECO:0000256" key="12">
    <source>
        <dbReference type="SAM" id="MobiDB-lite"/>
    </source>
</evidence>
<dbReference type="InterPro" id="IPR019821">
    <property type="entry name" value="Kinesin_motor_CS"/>
</dbReference>
<evidence type="ECO:0000256" key="2">
    <source>
        <dbReference type="ARBA" id="ARBA00022490"/>
    </source>
</evidence>
<feature type="compositionally biased region" description="Polar residues" evidence="12">
    <location>
        <begin position="1658"/>
        <end position="1675"/>
    </location>
</feature>
<proteinExistence type="inferred from homology"/>
<evidence type="ECO:0000256" key="4">
    <source>
        <dbReference type="ARBA" id="ARBA00022701"/>
    </source>
</evidence>
<dbReference type="PROSITE" id="PS50067">
    <property type="entry name" value="KINESIN_MOTOR_2"/>
    <property type="match status" value="1"/>
</dbReference>
<evidence type="ECO:0000256" key="1">
    <source>
        <dbReference type="ARBA" id="ARBA00004186"/>
    </source>
</evidence>
<feature type="region of interest" description="Disordered" evidence="12">
    <location>
        <begin position="1"/>
        <end position="29"/>
    </location>
</feature>
<dbReference type="Gene3D" id="3.40.850.10">
    <property type="entry name" value="Kinesin motor domain"/>
    <property type="match status" value="1"/>
</dbReference>
<dbReference type="InterPro" id="IPR027417">
    <property type="entry name" value="P-loop_NTPase"/>
</dbReference>
<feature type="compositionally biased region" description="Acidic residues" evidence="12">
    <location>
        <begin position="547"/>
        <end position="565"/>
    </location>
</feature>
<dbReference type="PANTHER" id="PTHR47970:SF29">
    <property type="entry name" value="KINESIN FAMILY MEMBER 20B"/>
    <property type="match status" value="1"/>
</dbReference>
<feature type="coiled-coil region" evidence="11">
    <location>
        <begin position="982"/>
        <end position="1177"/>
    </location>
</feature>
<evidence type="ECO:0000256" key="7">
    <source>
        <dbReference type="ARBA" id="ARBA00023054"/>
    </source>
</evidence>
<name>A0ABM1BG20_LIMPO</name>
<keyword evidence="6 10" id="KW-0067">ATP-binding</keyword>
<feature type="compositionally biased region" description="Basic residues" evidence="12">
    <location>
        <begin position="1556"/>
        <end position="1566"/>
    </location>
</feature>
<keyword evidence="2" id="KW-0963">Cytoplasm</keyword>
<dbReference type="InterPro" id="IPR047149">
    <property type="entry name" value="KIF11-like"/>
</dbReference>
<dbReference type="PRINTS" id="PR00380">
    <property type="entry name" value="KINESINHEAVY"/>
</dbReference>
<evidence type="ECO:0000256" key="5">
    <source>
        <dbReference type="ARBA" id="ARBA00022741"/>
    </source>
</evidence>
<dbReference type="InterPro" id="IPR036961">
    <property type="entry name" value="Kinesin_motor_dom_sf"/>
</dbReference>
<reference evidence="15" key="1">
    <citation type="submission" date="2025-08" db="UniProtKB">
        <authorList>
            <consortium name="RefSeq"/>
        </authorList>
    </citation>
    <scope>IDENTIFICATION</scope>
    <source>
        <tissue evidence="15">Muscle</tissue>
    </source>
</reference>
<feature type="region of interest" description="Disordered" evidence="12">
    <location>
        <begin position="1644"/>
        <end position="1687"/>
    </location>
</feature>
<evidence type="ECO:0000256" key="9">
    <source>
        <dbReference type="ARBA" id="ARBA00023212"/>
    </source>
</evidence>
<dbReference type="SUPFAM" id="SSF52540">
    <property type="entry name" value="P-loop containing nucleoside triphosphate hydrolases"/>
    <property type="match status" value="1"/>
</dbReference>
<evidence type="ECO:0000313" key="15">
    <source>
        <dbReference type="RefSeq" id="XP_013781294.1"/>
    </source>
</evidence>
<feature type="region of interest" description="Disordered" evidence="12">
    <location>
        <begin position="545"/>
        <end position="569"/>
    </location>
</feature>
<evidence type="ECO:0000256" key="6">
    <source>
        <dbReference type="ARBA" id="ARBA00022840"/>
    </source>
</evidence>
<comment type="similarity">
    <text evidence="10">Belongs to the TRAFAC class myosin-kinesin ATPase superfamily. Kinesin family.</text>
</comment>
<feature type="coiled-coil region" evidence="11">
    <location>
        <begin position="789"/>
        <end position="943"/>
    </location>
</feature>
<keyword evidence="3" id="KW-0597">Phosphoprotein</keyword>
<feature type="compositionally biased region" description="Basic and acidic residues" evidence="12">
    <location>
        <begin position="1580"/>
        <end position="1591"/>
    </location>
</feature>
<keyword evidence="7 11" id="KW-0175">Coiled coil</keyword>
<protein>
    <submittedName>
        <fullName evidence="15">Kinesin-like protein KIF20B</fullName>
    </submittedName>
</protein>
<dbReference type="Pfam" id="PF00225">
    <property type="entry name" value="Kinesin"/>
    <property type="match status" value="1"/>
</dbReference>
<feature type="domain" description="Kinesin motor" evidence="13">
    <location>
        <begin position="49"/>
        <end position="498"/>
    </location>
</feature>
<evidence type="ECO:0000256" key="3">
    <source>
        <dbReference type="ARBA" id="ARBA00022553"/>
    </source>
</evidence>
<dbReference type="Proteomes" id="UP000694941">
    <property type="component" value="Unplaced"/>
</dbReference>
<feature type="coiled-coil region" evidence="11">
    <location>
        <begin position="1213"/>
        <end position="1303"/>
    </location>
</feature>
<keyword evidence="8 10" id="KW-0505">Motor protein</keyword>
<organism evidence="14 15">
    <name type="scientific">Limulus polyphemus</name>
    <name type="common">Atlantic horseshoe crab</name>
    <dbReference type="NCBI Taxonomy" id="6850"/>
    <lineage>
        <taxon>Eukaryota</taxon>
        <taxon>Metazoa</taxon>
        <taxon>Ecdysozoa</taxon>
        <taxon>Arthropoda</taxon>
        <taxon>Chelicerata</taxon>
        <taxon>Merostomata</taxon>
        <taxon>Xiphosura</taxon>
        <taxon>Limulidae</taxon>
        <taxon>Limulus</taxon>
    </lineage>
</organism>